<dbReference type="PANTHER" id="PTHR47755:SF1">
    <property type="entry name" value="CELL DIVISION PROTEIN FTSX"/>
    <property type="match status" value="1"/>
</dbReference>
<dbReference type="PANTHER" id="PTHR47755">
    <property type="entry name" value="CELL DIVISION PROTEIN FTSX"/>
    <property type="match status" value="1"/>
</dbReference>
<dbReference type="GO" id="GO:0016020">
    <property type="term" value="C:membrane"/>
    <property type="evidence" value="ECO:0007669"/>
    <property type="project" value="InterPro"/>
</dbReference>
<dbReference type="InterPro" id="IPR004513">
    <property type="entry name" value="FtsX"/>
</dbReference>
<dbReference type="Proteomes" id="UP001378188">
    <property type="component" value="Unassembled WGS sequence"/>
</dbReference>
<reference evidence="3 4" key="1">
    <citation type="submission" date="2024-02" db="EMBL/GenBank/DDBJ databases">
        <title>Genome analysis and characterization of Microbaculum marinisediminis sp. nov., isolated from marine sediment.</title>
        <authorList>
            <person name="Du Z.-J."/>
            <person name="Ye Y.-Q."/>
            <person name="Zhang Z.-R."/>
            <person name="Yuan S.-M."/>
            <person name="Zhang X.-Y."/>
        </authorList>
    </citation>
    <scope>NUCLEOTIDE SEQUENCE [LARGE SCALE GENOMIC DNA]</scope>
    <source>
        <strain evidence="3 4">SDUM1044001</strain>
    </source>
</reference>
<dbReference type="GO" id="GO:0032153">
    <property type="term" value="C:cell division site"/>
    <property type="evidence" value="ECO:0007669"/>
    <property type="project" value="TreeGrafter"/>
</dbReference>
<proteinExistence type="predicted"/>
<dbReference type="GO" id="GO:0051301">
    <property type="term" value="P:cell division"/>
    <property type="evidence" value="ECO:0007669"/>
    <property type="project" value="InterPro"/>
</dbReference>
<dbReference type="EMBL" id="JAZHOF010000015">
    <property type="protein sequence ID" value="MEJ8574903.1"/>
    <property type="molecule type" value="Genomic_DNA"/>
</dbReference>
<feature type="compositionally biased region" description="Basic and acidic residues" evidence="1">
    <location>
        <begin position="1"/>
        <end position="26"/>
    </location>
</feature>
<protein>
    <submittedName>
        <fullName evidence="3">ABC transporter permease</fullName>
    </submittedName>
</protein>
<organism evidence="3 4">
    <name type="scientific">Microbaculum marinum</name>
    <dbReference type="NCBI Taxonomy" id="1764581"/>
    <lineage>
        <taxon>Bacteria</taxon>
        <taxon>Pseudomonadati</taxon>
        <taxon>Pseudomonadota</taxon>
        <taxon>Alphaproteobacteria</taxon>
        <taxon>Hyphomicrobiales</taxon>
        <taxon>Tepidamorphaceae</taxon>
        <taxon>Microbaculum</taxon>
    </lineage>
</organism>
<keyword evidence="2" id="KW-0812">Transmembrane</keyword>
<name>A0AAW9S166_9HYPH</name>
<sequence>MVLPADLKDGFRDARDAEDADDLRIDDLDEDGSEPDEDFEPAGAIVPASSIAGRALFFVLAIMSFLACITVGAVAVIASASADWRSDISAEITVQVRPLEGLDVTAAVTEALDIIRSMPGVTGAGALSDQELRDLLEPWLGAGVDLDELPVPRLIVVEVDRSAPPDIGELRRRLSQSVPSASLDDHELWQGRLAVMANTLTISGSAILVLVLVATVLSVIFATRGAMASNRDIVEVLHLVGAKESFIAREFERHFLRLGFRGGLAGGLAALASFAAIRWSSSQFSATPAGDQFDALFGGLSIGWTAFAGIGLTVLLVAALTAMSSRLAVFRFLKVFD</sequence>
<feature type="transmembrane region" description="Helical" evidence="2">
    <location>
        <begin position="258"/>
        <end position="277"/>
    </location>
</feature>
<evidence type="ECO:0000313" key="3">
    <source>
        <dbReference type="EMBL" id="MEJ8574903.1"/>
    </source>
</evidence>
<feature type="transmembrane region" description="Helical" evidence="2">
    <location>
        <begin position="202"/>
        <end position="222"/>
    </location>
</feature>
<dbReference type="AlphaFoldDB" id="A0AAW9S166"/>
<accession>A0AAW9S166</accession>
<evidence type="ECO:0000256" key="1">
    <source>
        <dbReference type="SAM" id="MobiDB-lite"/>
    </source>
</evidence>
<evidence type="ECO:0000256" key="2">
    <source>
        <dbReference type="SAM" id="Phobius"/>
    </source>
</evidence>
<keyword evidence="2" id="KW-1133">Transmembrane helix</keyword>
<feature type="compositionally biased region" description="Acidic residues" evidence="1">
    <location>
        <begin position="27"/>
        <end position="40"/>
    </location>
</feature>
<feature type="transmembrane region" description="Helical" evidence="2">
    <location>
        <begin position="55"/>
        <end position="78"/>
    </location>
</feature>
<feature type="transmembrane region" description="Helical" evidence="2">
    <location>
        <begin position="297"/>
        <end position="322"/>
    </location>
</feature>
<evidence type="ECO:0000313" key="4">
    <source>
        <dbReference type="Proteomes" id="UP001378188"/>
    </source>
</evidence>
<keyword evidence="4" id="KW-1185">Reference proteome</keyword>
<comment type="caution">
    <text evidence="3">The sequence shown here is derived from an EMBL/GenBank/DDBJ whole genome shotgun (WGS) entry which is preliminary data.</text>
</comment>
<feature type="region of interest" description="Disordered" evidence="1">
    <location>
        <begin position="1"/>
        <end position="41"/>
    </location>
</feature>
<gene>
    <name evidence="3" type="ORF">V3328_25740</name>
</gene>
<dbReference type="RefSeq" id="WP_340332603.1">
    <property type="nucleotide sequence ID" value="NZ_JAZHOF010000015.1"/>
</dbReference>
<keyword evidence="2" id="KW-0472">Membrane</keyword>